<dbReference type="InterPro" id="IPR037459">
    <property type="entry name" value="RhgT-like"/>
</dbReference>
<dbReference type="PANTHER" id="PTHR43695">
    <property type="entry name" value="PUTATIVE (AFU_ORTHOLOGUE AFUA_2G17250)-RELATED"/>
    <property type="match status" value="1"/>
</dbReference>
<dbReference type="InterPro" id="IPR001087">
    <property type="entry name" value="GDSL"/>
</dbReference>
<organism evidence="4 5">
    <name type="scientific">Pseudomassariella vexata</name>
    <dbReference type="NCBI Taxonomy" id="1141098"/>
    <lineage>
        <taxon>Eukaryota</taxon>
        <taxon>Fungi</taxon>
        <taxon>Dikarya</taxon>
        <taxon>Ascomycota</taxon>
        <taxon>Pezizomycotina</taxon>
        <taxon>Sordariomycetes</taxon>
        <taxon>Xylariomycetidae</taxon>
        <taxon>Amphisphaeriales</taxon>
        <taxon>Pseudomassariaceae</taxon>
        <taxon>Pseudomassariella</taxon>
    </lineage>
</organism>
<evidence type="ECO:0000256" key="3">
    <source>
        <dbReference type="SAM" id="SignalP"/>
    </source>
</evidence>
<dbReference type="InParanoid" id="A0A1Y2DQ87"/>
<evidence type="ECO:0000256" key="2">
    <source>
        <dbReference type="ARBA" id="ARBA00022801"/>
    </source>
</evidence>
<proteinExistence type="inferred from homology"/>
<dbReference type="OrthoDB" id="2141316at2759"/>
<keyword evidence="2 4" id="KW-0378">Hydrolase</keyword>
<keyword evidence="5" id="KW-1185">Reference proteome</keyword>
<dbReference type="Proteomes" id="UP000193689">
    <property type="component" value="Unassembled WGS sequence"/>
</dbReference>
<dbReference type="RefSeq" id="XP_040713353.1">
    <property type="nucleotide sequence ID" value="XM_040856408.1"/>
</dbReference>
<evidence type="ECO:0000313" key="4">
    <source>
        <dbReference type="EMBL" id="ORY61276.1"/>
    </source>
</evidence>
<reference evidence="4 5" key="1">
    <citation type="submission" date="2016-07" db="EMBL/GenBank/DDBJ databases">
        <title>Pervasive Adenine N6-methylation of Active Genes in Fungi.</title>
        <authorList>
            <consortium name="DOE Joint Genome Institute"/>
            <person name="Mondo S.J."/>
            <person name="Dannebaum R.O."/>
            <person name="Kuo R.C."/>
            <person name="Labutti K."/>
            <person name="Haridas S."/>
            <person name="Kuo A."/>
            <person name="Salamov A."/>
            <person name="Ahrendt S.R."/>
            <person name="Lipzen A."/>
            <person name="Sullivan W."/>
            <person name="Andreopoulos W.B."/>
            <person name="Clum A."/>
            <person name="Lindquist E."/>
            <person name="Daum C."/>
            <person name="Ramamoorthy G.K."/>
            <person name="Gryganskyi A."/>
            <person name="Culley D."/>
            <person name="Magnuson J.K."/>
            <person name="James T.Y."/>
            <person name="O'Malley M.A."/>
            <person name="Stajich J.E."/>
            <person name="Spatafora J.W."/>
            <person name="Visel A."/>
            <person name="Grigoriev I.V."/>
        </authorList>
    </citation>
    <scope>NUCLEOTIDE SEQUENCE [LARGE SCALE GENOMIC DNA]</scope>
    <source>
        <strain evidence="4 5">CBS 129021</strain>
    </source>
</reference>
<keyword evidence="3" id="KW-0732">Signal</keyword>
<name>A0A1Y2DQ87_9PEZI</name>
<evidence type="ECO:0000313" key="5">
    <source>
        <dbReference type="Proteomes" id="UP000193689"/>
    </source>
</evidence>
<gene>
    <name evidence="4" type="ORF">BCR38DRAFT_348277</name>
</gene>
<dbReference type="Pfam" id="PF00657">
    <property type="entry name" value="Lipase_GDSL"/>
    <property type="match status" value="1"/>
</dbReference>
<dbReference type="GO" id="GO:0016788">
    <property type="term" value="F:hydrolase activity, acting on ester bonds"/>
    <property type="evidence" value="ECO:0007669"/>
    <property type="project" value="InterPro"/>
</dbReference>
<dbReference type="SUPFAM" id="SSF52266">
    <property type="entry name" value="SGNH hydrolase"/>
    <property type="match status" value="1"/>
</dbReference>
<protein>
    <submittedName>
        <fullName evidence="4">GDSL-like Lipase/Acylhydrolase</fullName>
    </submittedName>
</protein>
<sequence>MVLPLLSLASLATSNSLPITGADFDLNDLVSRAATNIYLAGDSTMSSYSSGAIQGWGQYVQYSFPSSTYKVQNKAIGGRSARSFTRESRFQAIADSVVPGDWVIIEFGHNDGGSLGSGTDNGRTDCFGDGEQTCATTYDNVAETVHTFPWYLKAAAKLYLAKGAKVVLSTATPNNVWESGRWSWGPDRFYYYNWHLGGPEAGVYFVPHGEYAAQAMNNLGASVVNANYPNDHTHTAPYLADIMAGSFVLGLKCGTSDLGAAVLNSTSSLTSTVLGPCISHNNTLNALGRREAWGWGEVVS</sequence>
<feature type="chain" id="PRO_5013254436" evidence="3">
    <location>
        <begin position="17"/>
        <end position="300"/>
    </location>
</feature>
<dbReference type="InterPro" id="IPR036514">
    <property type="entry name" value="SGNH_hydro_sf"/>
</dbReference>
<dbReference type="STRING" id="1141098.A0A1Y2DQ87"/>
<dbReference type="GeneID" id="63772620"/>
<comment type="similarity">
    <text evidence="1">Belongs to the 'GDSL' lipolytic enzyme family.</text>
</comment>
<comment type="caution">
    <text evidence="4">The sequence shown here is derived from an EMBL/GenBank/DDBJ whole genome shotgun (WGS) entry which is preliminary data.</text>
</comment>
<accession>A0A1Y2DQ87</accession>
<feature type="signal peptide" evidence="3">
    <location>
        <begin position="1"/>
        <end position="16"/>
    </location>
</feature>
<evidence type="ECO:0000256" key="1">
    <source>
        <dbReference type="ARBA" id="ARBA00008668"/>
    </source>
</evidence>
<dbReference type="AlphaFoldDB" id="A0A1Y2DQ87"/>
<dbReference type="PANTHER" id="PTHR43695:SF1">
    <property type="entry name" value="RHAMNOGALACTURONAN ACETYLESTERASE"/>
    <property type="match status" value="1"/>
</dbReference>
<dbReference type="EMBL" id="MCFJ01000010">
    <property type="protein sequence ID" value="ORY61276.1"/>
    <property type="molecule type" value="Genomic_DNA"/>
</dbReference>
<dbReference type="Gene3D" id="3.40.50.1110">
    <property type="entry name" value="SGNH hydrolase"/>
    <property type="match status" value="1"/>
</dbReference>